<feature type="compositionally biased region" description="Basic and acidic residues" evidence="1">
    <location>
        <begin position="67"/>
        <end position="77"/>
    </location>
</feature>
<sequence>MQDGGLRLNCRRDDSIVLEEQDHWNVEQVEPVGKGKAMRVKNQLGMEEGNGDKIKDGDEDEGDAGDEDNHKGGGEDKEDKDDGDDQVDEPRSHRQLLCGHGSGYKGEPIDGRHHYGCKRTLRRGGERLFGAVKVILLSV</sequence>
<dbReference type="EMBL" id="JARKNE010000006">
    <property type="protein sequence ID" value="KAK5823962.1"/>
    <property type="molecule type" value="Genomic_DNA"/>
</dbReference>
<feature type="compositionally biased region" description="Acidic residues" evidence="1">
    <location>
        <begin position="78"/>
        <end position="87"/>
    </location>
</feature>
<evidence type="ECO:0000256" key="1">
    <source>
        <dbReference type="SAM" id="MobiDB-lite"/>
    </source>
</evidence>
<keyword evidence="3" id="KW-1185">Reference proteome</keyword>
<protein>
    <submittedName>
        <fullName evidence="2">Uncharacterized protein</fullName>
    </submittedName>
</protein>
<proteinExistence type="predicted"/>
<reference evidence="2 3" key="1">
    <citation type="submission" date="2023-03" db="EMBL/GenBank/DDBJ databases">
        <title>WGS of Gossypium arboreum.</title>
        <authorList>
            <person name="Yu D."/>
        </authorList>
    </citation>
    <scope>NUCLEOTIDE SEQUENCE [LARGE SCALE GENOMIC DNA]</scope>
    <source>
        <tissue evidence="2">Leaf</tissue>
    </source>
</reference>
<accession>A0ABR0PHS1</accession>
<feature type="compositionally biased region" description="Acidic residues" evidence="1">
    <location>
        <begin position="57"/>
        <end position="66"/>
    </location>
</feature>
<evidence type="ECO:0000313" key="3">
    <source>
        <dbReference type="Proteomes" id="UP001358586"/>
    </source>
</evidence>
<name>A0ABR0PHS1_GOSAR</name>
<gene>
    <name evidence="2" type="ORF">PVK06_018725</name>
</gene>
<feature type="region of interest" description="Disordered" evidence="1">
    <location>
        <begin position="21"/>
        <end position="112"/>
    </location>
</feature>
<evidence type="ECO:0000313" key="2">
    <source>
        <dbReference type="EMBL" id="KAK5823962.1"/>
    </source>
</evidence>
<organism evidence="2 3">
    <name type="scientific">Gossypium arboreum</name>
    <name type="common">Tree cotton</name>
    <name type="synonym">Gossypium nanking</name>
    <dbReference type="NCBI Taxonomy" id="29729"/>
    <lineage>
        <taxon>Eukaryota</taxon>
        <taxon>Viridiplantae</taxon>
        <taxon>Streptophyta</taxon>
        <taxon>Embryophyta</taxon>
        <taxon>Tracheophyta</taxon>
        <taxon>Spermatophyta</taxon>
        <taxon>Magnoliopsida</taxon>
        <taxon>eudicotyledons</taxon>
        <taxon>Gunneridae</taxon>
        <taxon>Pentapetalae</taxon>
        <taxon>rosids</taxon>
        <taxon>malvids</taxon>
        <taxon>Malvales</taxon>
        <taxon>Malvaceae</taxon>
        <taxon>Malvoideae</taxon>
        <taxon>Gossypium</taxon>
    </lineage>
</organism>
<comment type="caution">
    <text evidence="2">The sequence shown here is derived from an EMBL/GenBank/DDBJ whole genome shotgun (WGS) entry which is preliminary data.</text>
</comment>
<dbReference type="Proteomes" id="UP001358586">
    <property type="component" value="Chromosome 6"/>
</dbReference>